<evidence type="ECO:0000256" key="1">
    <source>
        <dbReference type="SAM" id="MobiDB-lite"/>
    </source>
</evidence>
<organism evidence="2">
    <name type="scientific">hydrothermal vent metagenome</name>
    <dbReference type="NCBI Taxonomy" id="652676"/>
    <lineage>
        <taxon>unclassified sequences</taxon>
        <taxon>metagenomes</taxon>
        <taxon>ecological metagenomes</taxon>
    </lineage>
</organism>
<dbReference type="AlphaFoldDB" id="A0A3B0RSS3"/>
<protein>
    <submittedName>
        <fullName evidence="2">Uncharacterized protein</fullName>
    </submittedName>
</protein>
<gene>
    <name evidence="2" type="ORF">MNBD_ACTINO01-210</name>
</gene>
<feature type="region of interest" description="Disordered" evidence="1">
    <location>
        <begin position="92"/>
        <end position="113"/>
    </location>
</feature>
<accession>A0A3B0RSS3</accession>
<dbReference type="EMBL" id="UOEI01000188">
    <property type="protein sequence ID" value="VAV96794.1"/>
    <property type="molecule type" value="Genomic_DNA"/>
</dbReference>
<evidence type="ECO:0000313" key="2">
    <source>
        <dbReference type="EMBL" id="VAV96794.1"/>
    </source>
</evidence>
<proteinExistence type="predicted"/>
<reference evidence="2" key="1">
    <citation type="submission" date="2018-06" db="EMBL/GenBank/DDBJ databases">
        <authorList>
            <person name="Zhirakovskaya E."/>
        </authorList>
    </citation>
    <scope>NUCLEOTIDE SEQUENCE</scope>
</reference>
<sequence>MPLSIECSVCGEGEALVGVQRFDGIELSCESCGNTWMRPTAKTCATCGSDDLQTVPLAIVERSRGTQLSVVGTRPVDLCSVCDAAQLERYHTNRPNPLMPDSLPTVGEEQMNG</sequence>
<name>A0A3B0RSS3_9ZZZZ</name>